<proteinExistence type="predicted"/>
<gene>
    <name evidence="1" type="ORF">DWX41_19325</name>
</gene>
<dbReference type="AlphaFoldDB" id="A0A3E2WHD5"/>
<dbReference type="Proteomes" id="UP000261111">
    <property type="component" value="Unassembled WGS sequence"/>
</dbReference>
<sequence>MVGLGGSVASCRKTTKYDVFRVSSSIQSALFKSASCSLASPSNTQKKHPEYPGTLFLISFLCISFKY</sequence>
<organism evidence="1 2">
    <name type="scientific">Hungatella hathewayi</name>
    <dbReference type="NCBI Taxonomy" id="154046"/>
    <lineage>
        <taxon>Bacteria</taxon>
        <taxon>Bacillati</taxon>
        <taxon>Bacillota</taxon>
        <taxon>Clostridia</taxon>
        <taxon>Lachnospirales</taxon>
        <taxon>Lachnospiraceae</taxon>
        <taxon>Hungatella</taxon>
    </lineage>
</organism>
<protein>
    <submittedName>
        <fullName evidence="1">Uncharacterized protein</fullName>
    </submittedName>
</protein>
<name>A0A3E2WHD5_9FIRM</name>
<evidence type="ECO:0000313" key="2">
    <source>
        <dbReference type="Proteomes" id="UP000261111"/>
    </source>
</evidence>
<reference evidence="1 2" key="1">
    <citation type="submission" date="2018-08" db="EMBL/GenBank/DDBJ databases">
        <title>A genome reference for cultivated species of the human gut microbiota.</title>
        <authorList>
            <person name="Zou Y."/>
            <person name="Xue W."/>
            <person name="Luo G."/>
        </authorList>
    </citation>
    <scope>NUCLEOTIDE SEQUENCE [LARGE SCALE GENOMIC DNA]</scope>
    <source>
        <strain evidence="1 2">AF19-21</strain>
    </source>
</reference>
<comment type="caution">
    <text evidence="1">The sequence shown here is derived from an EMBL/GenBank/DDBJ whole genome shotgun (WGS) entry which is preliminary data.</text>
</comment>
<evidence type="ECO:0000313" key="1">
    <source>
        <dbReference type="EMBL" id="RGC26247.1"/>
    </source>
</evidence>
<accession>A0A3E2WHD5</accession>
<dbReference type="EMBL" id="QVIA01000028">
    <property type="protein sequence ID" value="RGC26247.1"/>
    <property type="molecule type" value="Genomic_DNA"/>
</dbReference>